<protein>
    <recommendedName>
        <fullName evidence="3">Arylsulfotransferase (ASST)</fullName>
    </recommendedName>
</protein>
<organism evidence="1 2">
    <name type="scientific">Saccharopolyspora shandongensis</name>
    <dbReference type="NCBI Taxonomy" id="418495"/>
    <lineage>
        <taxon>Bacteria</taxon>
        <taxon>Bacillati</taxon>
        <taxon>Actinomycetota</taxon>
        <taxon>Actinomycetes</taxon>
        <taxon>Pseudonocardiales</taxon>
        <taxon>Pseudonocardiaceae</taxon>
        <taxon>Saccharopolyspora</taxon>
    </lineage>
</organism>
<dbReference type="SUPFAM" id="SSF50998">
    <property type="entry name" value="Quinoprotein alcohol dehydrogenase-like"/>
    <property type="match status" value="1"/>
</dbReference>
<evidence type="ECO:0000313" key="2">
    <source>
        <dbReference type="Proteomes" id="UP000199529"/>
    </source>
</evidence>
<proteinExistence type="predicted"/>
<dbReference type="AlphaFoldDB" id="A0A1H3JZJ5"/>
<dbReference type="InterPro" id="IPR011047">
    <property type="entry name" value="Quinoprotein_ADH-like_sf"/>
</dbReference>
<name>A0A1H3JZJ5_9PSEU</name>
<evidence type="ECO:0008006" key="3">
    <source>
        <dbReference type="Google" id="ProtNLM"/>
    </source>
</evidence>
<reference evidence="2" key="1">
    <citation type="submission" date="2016-10" db="EMBL/GenBank/DDBJ databases">
        <authorList>
            <person name="Varghese N."/>
            <person name="Submissions S."/>
        </authorList>
    </citation>
    <scope>NUCLEOTIDE SEQUENCE [LARGE SCALE GENOMIC DNA]</scope>
    <source>
        <strain evidence="2">CGMCC 4.3530</strain>
    </source>
</reference>
<evidence type="ECO:0000313" key="1">
    <source>
        <dbReference type="EMBL" id="SDY45347.1"/>
    </source>
</evidence>
<keyword evidence="2" id="KW-1185">Reference proteome</keyword>
<sequence>MLVIDRWLASGCVTAISSVVTRFVAGSVHAYDFSGSPAVESAAVPVATFPVGAAIEPRSHAVAPNLLRAVYATADEMVCIDREGKTLWQLGFGPGAQEPYNAMASCEFSLAGTVVWLYMPDAMAGRGDGLDHWLAIDAETGGVIARTELDCAGHGGHKFAHPDGAHMLLDVGEGQDGSRVYRGHLDRDVIELTAYPWTDRSLVSLAPDGHHFMTVHHDQEDVAFHTYPGGELLVQIAVESFGYDPDEAYVEWAGGYLDSETAIVAIGGETEDEQEWYRHHLVDARTGQVRGTLDTQTRDAYDIEPLGDGSWLSTDDDDRLRRRTR</sequence>
<gene>
    <name evidence="1" type="ORF">SAMN05216215_10277</name>
</gene>
<accession>A0A1H3JZJ5</accession>
<dbReference type="EMBL" id="FNOK01000027">
    <property type="protein sequence ID" value="SDY45347.1"/>
    <property type="molecule type" value="Genomic_DNA"/>
</dbReference>
<dbReference type="Proteomes" id="UP000199529">
    <property type="component" value="Unassembled WGS sequence"/>
</dbReference>